<keyword evidence="6" id="KW-0539">Nucleus</keyword>
<dbReference type="Gene3D" id="1.20.5.170">
    <property type="match status" value="1"/>
</dbReference>
<keyword evidence="5" id="KW-0804">Transcription</keyword>
<dbReference type="GO" id="GO:0003700">
    <property type="term" value="F:DNA-binding transcription factor activity"/>
    <property type="evidence" value="ECO:0007669"/>
    <property type="project" value="InterPro"/>
</dbReference>
<evidence type="ECO:0000256" key="1">
    <source>
        <dbReference type="ARBA" id="ARBA00004123"/>
    </source>
</evidence>
<evidence type="ECO:0000256" key="6">
    <source>
        <dbReference type="ARBA" id="ARBA00023242"/>
    </source>
</evidence>
<keyword evidence="10" id="KW-1185">Reference proteome</keyword>
<comment type="similarity">
    <text evidence="2">Belongs to the bZIP family.</text>
</comment>
<keyword evidence="3" id="KW-0805">Transcription regulation</keyword>
<reference evidence="9 10" key="1">
    <citation type="journal article" date="2009" name="Nat. Biotechnol.">
        <title>Genome sequence of the recombinant protein production host Pichia pastoris.</title>
        <authorList>
            <person name="De Schutter K."/>
            <person name="Lin Y.C."/>
            <person name="Tiels P."/>
            <person name="Van Hecke A."/>
            <person name="Glinka S."/>
            <person name="Weber-Lehmann J."/>
            <person name="Rouze P."/>
            <person name="Van de Peer Y."/>
            <person name="Callewaert N."/>
        </authorList>
    </citation>
    <scope>NUCLEOTIDE SEQUENCE [LARGE SCALE GENOMIC DNA]</scope>
    <source>
        <strain evidence="10">GS115 / ATCC 20864</strain>
    </source>
</reference>
<feature type="domain" description="BZIP" evidence="8">
    <location>
        <begin position="275"/>
        <end position="338"/>
    </location>
</feature>
<dbReference type="InterPro" id="IPR020956">
    <property type="entry name" value="TF_Aft1_OSM"/>
</dbReference>
<gene>
    <name evidence="9" type="ordered locus">PAS_chr1-1_0165</name>
</gene>
<dbReference type="InterPro" id="IPR046347">
    <property type="entry name" value="bZIP_sf"/>
</dbReference>
<dbReference type="eggNOG" id="KOG1414">
    <property type="taxonomic scope" value="Eukaryota"/>
</dbReference>
<dbReference type="Pfam" id="PF11785">
    <property type="entry name" value="Aft1_OSA"/>
    <property type="match status" value="1"/>
</dbReference>
<dbReference type="AlphaFoldDB" id="C4QWA7"/>
<dbReference type="PROSITE" id="PS50217">
    <property type="entry name" value="BZIP"/>
    <property type="match status" value="1"/>
</dbReference>
<feature type="compositionally biased region" description="Polar residues" evidence="7">
    <location>
        <begin position="220"/>
        <end position="233"/>
    </location>
</feature>
<dbReference type="InterPro" id="IPR004827">
    <property type="entry name" value="bZIP"/>
</dbReference>
<dbReference type="InterPro" id="IPR002112">
    <property type="entry name" value="Leuzip_Jun"/>
</dbReference>
<dbReference type="SMR" id="C4QWA7"/>
<evidence type="ECO:0000256" key="7">
    <source>
        <dbReference type="SAM" id="MobiDB-lite"/>
    </source>
</evidence>
<dbReference type="Pfam" id="PF07716">
    <property type="entry name" value="bZIP_2"/>
    <property type="match status" value="1"/>
</dbReference>
<dbReference type="KEGG" id="ppa:PAS_chr1-1_0165"/>
<evidence type="ECO:0000256" key="2">
    <source>
        <dbReference type="ARBA" id="ARBA00007163"/>
    </source>
</evidence>
<dbReference type="GO" id="GO:0003677">
    <property type="term" value="F:DNA binding"/>
    <property type="evidence" value="ECO:0007669"/>
    <property type="project" value="UniProtKB-KW"/>
</dbReference>
<comment type="subcellular location">
    <subcellularLocation>
        <location evidence="1">Nucleus</location>
    </subcellularLocation>
</comment>
<feature type="compositionally biased region" description="Basic and acidic residues" evidence="7">
    <location>
        <begin position="258"/>
        <end position="286"/>
    </location>
</feature>
<dbReference type="GO" id="GO:0005634">
    <property type="term" value="C:nucleus"/>
    <property type="evidence" value="ECO:0007669"/>
    <property type="project" value="UniProtKB-SubCell"/>
</dbReference>
<evidence type="ECO:0000256" key="5">
    <source>
        <dbReference type="ARBA" id="ARBA00023163"/>
    </source>
</evidence>
<feature type="compositionally biased region" description="Polar residues" evidence="7">
    <location>
        <begin position="25"/>
        <end position="34"/>
    </location>
</feature>
<accession>C4QWA7</accession>
<name>C4QWA7_KOMPG</name>
<evidence type="ECO:0000256" key="3">
    <source>
        <dbReference type="ARBA" id="ARBA00023015"/>
    </source>
</evidence>
<dbReference type="GeneID" id="8196669"/>
<dbReference type="OMA" id="HNEKKDA"/>
<proteinExistence type="inferred from homology"/>
<dbReference type="InterPro" id="IPR051027">
    <property type="entry name" value="bZIP_transcription_factors"/>
</dbReference>
<dbReference type="SUPFAM" id="SSF57959">
    <property type="entry name" value="Leucine zipper domain"/>
    <property type="match status" value="1"/>
</dbReference>
<feature type="compositionally biased region" description="Polar residues" evidence="7">
    <location>
        <begin position="1"/>
        <end position="16"/>
    </location>
</feature>
<dbReference type="OrthoDB" id="295274at2759"/>
<dbReference type="STRING" id="644223.C4QWA7"/>
<dbReference type="EMBL" id="FN392319">
    <property type="protein sequence ID" value="CAY67530.1"/>
    <property type="molecule type" value="Genomic_DNA"/>
</dbReference>
<dbReference type="RefSeq" id="XP_002489811.1">
    <property type="nucleotide sequence ID" value="XM_002489766.1"/>
</dbReference>
<dbReference type="CDD" id="cd14687">
    <property type="entry name" value="bZIP_ATF2"/>
    <property type="match status" value="1"/>
</dbReference>
<dbReference type="PRINTS" id="PR00043">
    <property type="entry name" value="LEUZIPPRJUN"/>
</dbReference>
<dbReference type="GO" id="GO:0006357">
    <property type="term" value="P:regulation of transcription by RNA polymerase II"/>
    <property type="evidence" value="ECO:0007669"/>
    <property type="project" value="UniProtKB-ARBA"/>
</dbReference>
<dbReference type="FunFam" id="1.20.5.170:FF:000053">
    <property type="entry name" value="BZIP transcription factor AtfA"/>
    <property type="match status" value="1"/>
</dbReference>
<evidence type="ECO:0000256" key="4">
    <source>
        <dbReference type="ARBA" id="ARBA00023125"/>
    </source>
</evidence>
<keyword evidence="4" id="KW-0238">DNA-binding</keyword>
<protein>
    <recommendedName>
        <fullName evidence="8">BZIP domain-containing protein</fullName>
    </recommendedName>
</protein>
<feature type="compositionally biased region" description="Basic and acidic residues" evidence="7">
    <location>
        <begin position="234"/>
        <end position="247"/>
    </location>
</feature>
<feature type="compositionally biased region" description="Polar residues" evidence="7">
    <location>
        <begin position="46"/>
        <end position="61"/>
    </location>
</feature>
<organism evidence="9 10">
    <name type="scientific">Komagataella phaffii (strain GS115 / ATCC 20864)</name>
    <name type="common">Yeast</name>
    <name type="synonym">Pichia pastoris</name>
    <dbReference type="NCBI Taxonomy" id="644223"/>
    <lineage>
        <taxon>Eukaryota</taxon>
        <taxon>Fungi</taxon>
        <taxon>Dikarya</taxon>
        <taxon>Ascomycota</taxon>
        <taxon>Saccharomycotina</taxon>
        <taxon>Pichiomycetes</taxon>
        <taxon>Pichiales</taxon>
        <taxon>Pichiaceae</taxon>
        <taxon>Komagataella</taxon>
    </lineage>
</organism>
<evidence type="ECO:0000259" key="8">
    <source>
        <dbReference type="PROSITE" id="PS50217"/>
    </source>
</evidence>
<dbReference type="PANTHER" id="PTHR19304">
    <property type="entry name" value="CYCLIC-AMP RESPONSE ELEMENT BINDING PROTEIN"/>
    <property type="match status" value="1"/>
</dbReference>
<feature type="region of interest" description="Disordered" evidence="7">
    <location>
        <begin position="1"/>
        <end position="72"/>
    </location>
</feature>
<evidence type="ECO:0000313" key="10">
    <source>
        <dbReference type="Proteomes" id="UP000000314"/>
    </source>
</evidence>
<sequence>MNSVSPPNDLGKTTKSGLELEPNPFEQSFASKPSSDTKDKKIALNPKQQPNLTTEGASPTVLTPGGSKKNILPPLTGLSPGGSGLSITPGAMWNVNYNSNTFPGLTNHHSSQSLMQQFVLNARRSGLTPNESYLRTGLTPIPQVPVSQVPVHQVPVMQGQVLQGPLPQAPPPPQGVGSQVPPNVNNPYPVPPALISNLSSLLAFPSAAEPPQSLKKEETQLPTPVTSLNSTDCDSAKDLKVKKEGSKSKKRTASVATTDEKSAEPDSKKTPADEEGKRKSFLERNRVAASKCRQRKKQKVQRMEEELNFYSQNYNALNFQVNMLREQVLTLRTILYSHHNCPTLIDQLGGVENLNAILNSTQYVDQGRKPVGPEEQMELGSTMMGKPANQIQLNGLNTLSNQNSQTENTALMASNNTSLGERKS</sequence>
<feature type="compositionally biased region" description="Low complexity" evidence="7">
    <location>
        <begin position="175"/>
        <end position="187"/>
    </location>
</feature>
<evidence type="ECO:0000313" key="9">
    <source>
        <dbReference type="EMBL" id="CAY67530.1"/>
    </source>
</evidence>
<feature type="region of interest" description="Disordered" evidence="7">
    <location>
        <begin position="162"/>
        <end position="187"/>
    </location>
</feature>
<dbReference type="SMART" id="SM00338">
    <property type="entry name" value="BRLZ"/>
    <property type="match status" value="1"/>
</dbReference>
<dbReference type="FunCoup" id="C4QWA7">
    <property type="interactions" value="726"/>
</dbReference>
<dbReference type="HOGENOM" id="CLU_647432_0_0_1"/>
<feature type="region of interest" description="Disordered" evidence="7">
    <location>
        <begin position="209"/>
        <end position="296"/>
    </location>
</feature>
<dbReference type="InParanoid" id="C4QWA7"/>
<dbReference type="Proteomes" id="UP000000314">
    <property type="component" value="Chromosome 1"/>
</dbReference>